<evidence type="ECO:0000259" key="1">
    <source>
        <dbReference type="Pfam" id="PF13472"/>
    </source>
</evidence>
<dbReference type="GO" id="GO:0016787">
    <property type="term" value="F:hydrolase activity"/>
    <property type="evidence" value="ECO:0007669"/>
    <property type="project" value="UniProtKB-KW"/>
</dbReference>
<accession>A0ABW5BA93</accession>
<dbReference type="Gene3D" id="3.40.50.1110">
    <property type="entry name" value="SGNH hydrolase"/>
    <property type="match status" value="1"/>
</dbReference>
<dbReference type="Proteomes" id="UP001597414">
    <property type="component" value="Unassembled WGS sequence"/>
</dbReference>
<keyword evidence="2" id="KW-0378">Hydrolase</keyword>
<dbReference type="InterPro" id="IPR013830">
    <property type="entry name" value="SGNH_hydro"/>
</dbReference>
<organism evidence="2 3">
    <name type="scientific">Shivajiella indica</name>
    <dbReference type="NCBI Taxonomy" id="872115"/>
    <lineage>
        <taxon>Bacteria</taxon>
        <taxon>Pseudomonadati</taxon>
        <taxon>Bacteroidota</taxon>
        <taxon>Cytophagia</taxon>
        <taxon>Cytophagales</taxon>
        <taxon>Cyclobacteriaceae</taxon>
        <taxon>Shivajiella</taxon>
    </lineage>
</organism>
<dbReference type="EMBL" id="JBHUIV010000020">
    <property type="protein sequence ID" value="MFD2203032.1"/>
    <property type="molecule type" value="Genomic_DNA"/>
</dbReference>
<keyword evidence="3" id="KW-1185">Reference proteome</keyword>
<reference evidence="3" key="1">
    <citation type="journal article" date="2019" name="Int. J. Syst. Evol. Microbiol.">
        <title>The Global Catalogue of Microorganisms (GCM) 10K type strain sequencing project: providing services to taxonomists for standard genome sequencing and annotation.</title>
        <authorList>
            <consortium name="The Broad Institute Genomics Platform"/>
            <consortium name="The Broad Institute Genome Sequencing Center for Infectious Disease"/>
            <person name="Wu L."/>
            <person name="Ma J."/>
        </authorList>
    </citation>
    <scope>NUCLEOTIDE SEQUENCE [LARGE SCALE GENOMIC DNA]</scope>
    <source>
        <strain evidence="3">KCTC 19812</strain>
    </source>
</reference>
<dbReference type="RefSeq" id="WP_380804821.1">
    <property type="nucleotide sequence ID" value="NZ_JBHUIV010000020.1"/>
</dbReference>
<dbReference type="CDD" id="cd01832">
    <property type="entry name" value="SGNH_hydrolase_like_1"/>
    <property type="match status" value="1"/>
</dbReference>
<proteinExistence type="predicted"/>
<name>A0ABW5BA93_9BACT</name>
<dbReference type="SUPFAM" id="SSF52266">
    <property type="entry name" value="SGNH hydrolase"/>
    <property type="match status" value="1"/>
</dbReference>
<feature type="domain" description="SGNH hydrolase-type esterase" evidence="1">
    <location>
        <begin position="9"/>
        <end position="189"/>
    </location>
</feature>
<sequence>MKQNYTYLALGDSYTIGEGVEESGRYPNQTVALLNEKGMELELSGIIAKTGWTTNELAEGIEKAGIKGKKYDLVTLLIGVNNQYRGRDVENYKSEFKELLQDAIDFAKGNANHVAVISIPDWGVTPFAQERGTDQKKVALEIDIYNQANQEIAKELGAHYIEITERYREIGALPQMVVADKLHPSGLVYKEWAEQLVQVIEQKMIFD</sequence>
<comment type="caution">
    <text evidence="2">The sequence shown here is derived from an EMBL/GenBank/DDBJ whole genome shotgun (WGS) entry which is preliminary data.</text>
</comment>
<evidence type="ECO:0000313" key="2">
    <source>
        <dbReference type="EMBL" id="MFD2203032.1"/>
    </source>
</evidence>
<gene>
    <name evidence="2" type="ORF">ACFSKV_15760</name>
</gene>
<protein>
    <submittedName>
        <fullName evidence="2">SGNH/GDSL hydrolase family protein</fullName>
        <ecNumber evidence="2">3.1.-.-</ecNumber>
    </submittedName>
</protein>
<dbReference type="InterPro" id="IPR036514">
    <property type="entry name" value="SGNH_hydro_sf"/>
</dbReference>
<dbReference type="Pfam" id="PF13472">
    <property type="entry name" value="Lipase_GDSL_2"/>
    <property type="match status" value="1"/>
</dbReference>
<evidence type="ECO:0000313" key="3">
    <source>
        <dbReference type="Proteomes" id="UP001597414"/>
    </source>
</evidence>
<dbReference type="EC" id="3.1.-.-" evidence="2"/>